<keyword evidence="1" id="KW-0808">Transferase</keyword>
<dbReference type="Gene3D" id="3.80.10.10">
    <property type="entry name" value="Ribonuclease Inhibitor"/>
    <property type="match status" value="1"/>
</dbReference>
<dbReference type="EMBL" id="CYKH01000326">
    <property type="protein sequence ID" value="CUI13037.1"/>
    <property type="molecule type" value="Genomic_DNA"/>
</dbReference>
<sequence>ITDAGLASVGTLQQQRQLTLHGFKKITDLGLASVATLQQLQDLCLDLDKCTDAGLARVASLHQLHRLGLFGWLEYHRCRLCESCHFPLQQLRFLLLCDCNNLTDAALLSIVALHQLRSLYLTGCSKFTDAGFALAAALKQLYISTRGPCSIHVLN</sequence>
<dbReference type="InterPro" id="IPR032675">
    <property type="entry name" value="LRR_dom_sf"/>
</dbReference>
<name>A0A0S4KHU2_BODSA</name>
<reference evidence="2" key="1">
    <citation type="submission" date="2015-09" db="EMBL/GenBank/DDBJ databases">
        <authorList>
            <consortium name="Pathogen Informatics"/>
        </authorList>
    </citation>
    <scope>NUCLEOTIDE SEQUENCE [LARGE SCALE GENOMIC DNA]</scope>
    <source>
        <strain evidence="2">Lake Konstanz</strain>
    </source>
</reference>
<protein>
    <submittedName>
        <fullName evidence="1">Receptor-type protein kinase, putative</fullName>
    </submittedName>
</protein>
<dbReference type="AlphaFoldDB" id="A0A0S4KHU2"/>
<feature type="non-terminal residue" evidence="1">
    <location>
        <position position="1"/>
    </location>
</feature>
<evidence type="ECO:0000313" key="2">
    <source>
        <dbReference type="Proteomes" id="UP000051952"/>
    </source>
</evidence>
<dbReference type="VEuPathDB" id="TriTrypDB:BSAL_03930"/>
<keyword evidence="1" id="KW-0418">Kinase</keyword>
<proteinExistence type="predicted"/>
<accession>A0A0S4KHU2</accession>
<organism evidence="1 2">
    <name type="scientific">Bodo saltans</name>
    <name type="common">Flagellated protozoan</name>
    <dbReference type="NCBI Taxonomy" id="75058"/>
    <lineage>
        <taxon>Eukaryota</taxon>
        <taxon>Discoba</taxon>
        <taxon>Euglenozoa</taxon>
        <taxon>Kinetoplastea</taxon>
        <taxon>Metakinetoplastina</taxon>
        <taxon>Eubodonida</taxon>
        <taxon>Bodonidae</taxon>
        <taxon>Bodo</taxon>
    </lineage>
</organism>
<dbReference type="GO" id="GO:0031146">
    <property type="term" value="P:SCF-dependent proteasomal ubiquitin-dependent protein catabolic process"/>
    <property type="evidence" value="ECO:0007669"/>
    <property type="project" value="TreeGrafter"/>
</dbReference>
<gene>
    <name evidence="1" type="ORF">BSAL_03930</name>
</gene>
<dbReference type="OrthoDB" id="263256at2759"/>
<dbReference type="SUPFAM" id="SSF52047">
    <property type="entry name" value="RNI-like"/>
    <property type="match status" value="1"/>
</dbReference>
<dbReference type="PANTHER" id="PTHR13318">
    <property type="entry name" value="PARTNER OF PAIRED, ISOFORM B-RELATED"/>
    <property type="match status" value="1"/>
</dbReference>
<dbReference type="GO" id="GO:0019005">
    <property type="term" value="C:SCF ubiquitin ligase complex"/>
    <property type="evidence" value="ECO:0007669"/>
    <property type="project" value="TreeGrafter"/>
</dbReference>
<dbReference type="GO" id="GO:0016301">
    <property type="term" value="F:kinase activity"/>
    <property type="evidence" value="ECO:0007669"/>
    <property type="project" value="UniProtKB-KW"/>
</dbReference>
<evidence type="ECO:0000313" key="1">
    <source>
        <dbReference type="EMBL" id="CUI13037.1"/>
    </source>
</evidence>
<dbReference type="Proteomes" id="UP000051952">
    <property type="component" value="Unassembled WGS sequence"/>
</dbReference>
<keyword evidence="2" id="KW-1185">Reference proteome</keyword>
<keyword evidence="1" id="KW-0675">Receptor</keyword>